<dbReference type="PANTHER" id="PTHR30589:SF0">
    <property type="entry name" value="PHOSPHATIDYLGLYCEROL--PROLIPOPROTEIN DIACYLGLYCERYL TRANSFERASE"/>
    <property type="match status" value="1"/>
</dbReference>
<organism evidence="8">
    <name type="scientific">Desulfitobacterium hafniense</name>
    <name type="common">Desulfitobacterium frappieri</name>
    <dbReference type="NCBI Taxonomy" id="49338"/>
    <lineage>
        <taxon>Bacteria</taxon>
        <taxon>Bacillati</taxon>
        <taxon>Bacillota</taxon>
        <taxon>Clostridia</taxon>
        <taxon>Eubacteriales</taxon>
        <taxon>Desulfitobacteriaceae</taxon>
        <taxon>Desulfitobacterium</taxon>
    </lineage>
</organism>
<evidence type="ECO:0000256" key="3">
    <source>
        <dbReference type="ARBA" id="ARBA00022679"/>
    </source>
</evidence>
<dbReference type="EC" id="2.5.1.145" evidence="7"/>
<feature type="transmembrane region" description="Helical" evidence="7">
    <location>
        <begin position="43"/>
        <end position="62"/>
    </location>
</feature>
<gene>
    <name evidence="7" type="primary">lgt</name>
    <name evidence="8" type="ORF">DPCES_4910</name>
</gene>
<accession>A0A098BA97</accession>
<feature type="transmembrane region" description="Helical" evidence="7">
    <location>
        <begin position="15"/>
        <end position="34"/>
    </location>
</feature>
<dbReference type="NCBIfam" id="TIGR00544">
    <property type="entry name" value="lgt"/>
    <property type="match status" value="1"/>
</dbReference>
<feature type="binding site" evidence="7">
    <location>
        <position position="130"/>
    </location>
    <ligand>
        <name>a 1,2-diacyl-sn-glycero-3-phospho-(1'-sn-glycerol)</name>
        <dbReference type="ChEBI" id="CHEBI:64716"/>
    </ligand>
</feature>
<comment type="pathway">
    <text evidence="7">Protein modification; lipoprotein biosynthesis (diacylglyceryl transfer).</text>
</comment>
<comment type="subcellular location">
    <subcellularLocation>
        <location evidence="7">Cell membrane</location>
        <topology evidence="7">Multi-pass membrane protein</topology>
    </subcellularLocation>
</comment>
<dbReference type="AlphaFoldDB" id="A0A098BA97"/>
<reference evidence="8" key="1">
    <citation type="submission" date="2014-07" db="EMBL/GenBank/DDBJ databases">
        <authorList>
            <person name="Hornung V.Bastian."/>
        </authorList>
    </citation>
    <scope>NUCLEOTIDE SEQUENCE</scope>
    <source>
        <strain evidence="8">PCE-S</strain>
    </source>
</reference>
<dbReference type="GO" id="GO:0005886">
    <property type="term" value="C:plasma membrane"/>
    <property type="evidence" value="ECO:0007669"/>
    <property type="project" value="UniProtKB-SubCell"/>
</dbReference>
<keyword evidence="3 7" id="KW-0808">Transferase</keyword>
<keyword evidence="4 7" id="KW-0812">Transmembrane</keyword>
<evidence type="ECO:0000313" key="8">
    <source>
        <dbReference type="EMBL" id="CDX04796.1"/>
    </source>
</evidence>
<dbReference type="GO" id="GO:0042158">
    <property type="term" value="P:lipoprotein biosynthetic process"/>
    <property type="evidence" value="ECO:0007669"/>
    <property type="project" value="UniProtKB-UniRule"/>
</dbReference>
<feature type="transmembrane region" description="Helical" evidence="7">
    <location>
        <begin position="226"/>
        <end position="249"/>
    </location>
</feature>
<dbReference type="PANTHER" id="PTHR30589">
    <property type="entry name" value="PROLIPOPROTEIN DIACYLGLYCERYL TRANSFERASE"/>
    <property type="match status" value="1"/>
</dbReference>
<dbReference type="UniPathway" id="UPA00664"/>
<dbReference type="InterPro" id="IPR001640">
    <property type="entry name" value="Lgt"/>
</dbReference>
<dbReference type="RefSeq" id="WP_208926452.1">
    <property type="nucleotide sequence ID" value="NZ_LK996017.1"/>
</dbReference>
<name>A0A098BA97_DESHA</name>
<keyword evidence="8" id="KW-0328">Glycosyltransferase</keyword>
<evidence type="ECO:0000256" key="2">
    <source>
        <dbReference type="ARBA" id="ARBA00022475"/>
    </source>
</evidence>
<evidence type="ECO:0000256" key="7">
    <source>
        <dbReference type="HAMAP-Rule" id="MF_01147"/>
    </source>
</evidence>
<proteinExistence type="inferred from homology"/>
<evidence type="ECO:0000256" key="4">
    <source>
        <dbReference type="ARBA" id="ARBA00022692"/>
    </source>
</evidence>
<dbReference type="HAMAP" id="MF_01147">
    <property type="entry name" value="Lgt"/>
    <property type="match status" value="1"/>
</dbReference>
<comment type="function">
    <text evidence="7">Catalyzes the transfer of the diacylglyceryl group from phosphatidylglycerol to the sulfhydryl group of the N-terminal cysteine of a prolipoprotein, the first step in the formation of mature lipoproteins.</text>
</comment>
<keyword evidence="6 7" id="KW-0472">Membrane</keyword>
<feature type="transmembrane region" description="Helical" evidence="7">
    <location>
        <begin position="82"/>
        <end position="104"/>
    </location>
</feature>
<dbReference type="EMBL" id="LK996017">
    <property type="protein sequence ID" value="CDX04796.1"/>
    <property type="molecule type" value="Genomic_DNA"/>
</dbReference>
<evidence type="ECO:0000256" key="5">
    <source>
        <dbReference type="ARBA" id="ARBA00022989"/>
    </source>
</evidence>
<evidence type="ECO:0000256" key="1">
    <source>
        <dbReference type="ARBA" id="ARBA00007150"/>
    </source>
</evidence>
<evidence type="ECO:0000256" key="6">
    <source>
        <dbReference type="ARBA" id="ARBA00023136"/>
    </source>
</evidence>
<keyword evidence="5 7" id="KW-1133">Transmembrane helix</keyword>
<comment type="catalytic activity">
    <reaction evidence="7">
        <text>L-cysteinyl-[prolipoprotein] + a 1,2-diacyl-sn-glycero-3-phospho-(1'-sn-glycerol) = an S-1,2-diacyl-sn-glyceryl-L-cysteinyl-[prolipoprotein] + sn-glycerol 1-phosphate + H(+)</text>
        <dbReference type="Rhea" id="RHEA:56712"/>
        <dbReference type="Rhea" id="RHEA-COMP:14679"/>
        <dbReference type="Rhea" id="RHEA-COMP:14680"/>
        <dbReference type="ChEBI" id="CHEBI:15378"/>
        <dbReference type="ChEBI" id="CHEBI:29950"/>
        <dbReference type="ChEBI" id="CHEBI:57685"/>
        <dbReference type="ChEBI" id="CHEBI:64716"/>
        <dbReference type="ChEBI" id="CHEBI:140658"/>
        <dbReference type="EC" id="2.5.1.145"/>
    </reaction>
</comment>
<keyword evidence="8" id="KW-0449">Lipoprotein</keyword>
<protein>
    <recommendedName>
        <fullName evidence="7">Phosphatidylglycerol--prolipoprotein diacylglyceryl transferase</fullName>
        <ecNumber evidence="7">2.5.1.145</ecNumber>
    </recommendedName>
</protein>
<comment type="similarity">
    <text evidence="1 7">Belongs to the Lgt family.</text>
</comment>
<dbReference type="Pfam" id="PF01790">
    <property type="entry name" value="LGT"/>
    <property type="match status" value="1"/>
</dbReference>
<feature type="transmembrane region" description="Helical" evidence="7">
    <location>
        <begin position="197"/>
        <end position="214"/>
    </location>
</feature>
<sequence>MAPILFTIGDFSLRSYGVIVAFAILIGLTVAYLLTSDKEYRDYLFDVLIYGIIGAIIGARSWQVFFYEWDYYSQNIIEIPMIWHGGLAIQGALVGAFLAAVIYAKIKHINFWRLADIAAPGLILGQAIGRIACFLNGDAYGSPTGSSFGIVYPEGTPAYSVYGSQPLWPAEIWEGQWDFIVFVIILMLTRWRKWPQGFIFLAYIILYSVGRFGLEFLRGDSPYYMFHWTSGQWSSMGMIIVSLGFMVILRNKHKSLKQTEVSLKQQSK</sequence>
<dbReference type="PATRIC" id="fig|49338.4.peg.5281"/>
<keyword evidence="2 7" id="KW-1003">Cell membrane</keyword>
<dbReference type="GO" id="GO:0008961">
    <property type="term" value="F:phosphatidylglycerol-prolipoprotein diacylglyceryl transferase activity"/>
    <property type="evidence" value="ECO:0007669"/>
    <property type="project" value="UniProtKB-UniRule"/>
</dbReference>